<evidence type="ECO:0000313" key="2">
    <source>
        <dbReference type="EMBL" id="SDY94027.1"/>
    </source>
</evidence>
<dbReference type="Gene3D" id="3.40.50.10110">
    <property type="entry name" value="DNA polymerase III subunit chi"/>
    <property type="match status" value="1"/>
</dbReference>
<dbReference type="GO" id="GO:0006260">
    <property type="term" value="P:DNA replication"/>
    <property type="evidence" value="ECO:0007669"/>
    <property type="project" value="InterPro"/>
</dbReference>
<evidence type="ECO:0000313" key="4">
    <source>
        <dbReference type="Proteomes" id="UP000595064"/>
    </source>
</evidence>
<name>A0A1H3NYS2_9BURK</name>
<dbReference type="GO" id="GO:0003677">
    <property type="term" value="F:DNA binding"/>
    <property type="evidence" value="ECO:0007669"/>
    <property type="project" value="InterPro"/>
</dbReference>
<dbReference type="Pfam" id="PF04364">
    <property type="entry name" value="DNA_pol3_chi"/>
    <property type="match status" value="1"/>
</dbReference>
<evidence type="ECO:0000313" key="3">
    <source>
        <dbReference type="Proteomes" id="UP000183417"/>
    </source>
</evidence>
<proteinExistence type="predicted"/>
<dbReference type="SUPFAM" id="SSF102400">
    <property type="entry name" value="DNA polymerase III chi subunit"/>
    <property type="match status" value="1"/>
</dbReference>
<reference evidence="2 3" key="1">
    <citation type="submission" date="2016-10" db="EMBL/GenBank/DDBJ databases">
        <authorList>
            <person name="de Groot N.N."/>
        </authorList>
    </citation>
    <scope>NUCLEOTIDE SEQUENCE [LARGE SCALE GENOMIC DNA]</scope>
    <source>
        <strain evidence="2 3">LMG 24775</strain>
    </source>
</reference>
<dbReference type="GeneID" id="94692499"/>
<organism evidence="2 3">
    <name type="scientific">Delftia lacustris</name>
    <dbReference type="NCBI Taxonomy" id="558537"/>
    <lineage>
        <taxon>Bacteria</taxon>
        <taxon>Pseudomonadati</taxon>
        <taxon>Pseudomonadota</taxon>
        <taxon>Betaproteobacteria</taxon>
        <taxon>Burkholderiales</taxon>
        <taxon>Comamonadaceae</taxon>
        <taxon>Delftia</taxon>
    </lineage>
</organism>
<dbReference type="GO" id="GO:0003887">
    <property type="term" value="F:DNA-directed DNA polymerase activity"/>
    <property type="evidence" value="ECO:0007669"/>
    <property type="project" value="InterPro"/>
</dbReference>
<dbReference type="RefSeq" id="WP_016445885.1">
    <property type="nucleotide sequence ID" value="NZ_CP065748.1"/>
</dbReference>
<dbReference type="KEGG" id="dla:I6G47_06295"/>
<dbReference type="PANTHER" id="PTHR38767:SF1">
    <property type="entry name" value="DNA POLYMERASE III SUBUNIT CHI"/>
    <property type="match status" value="1"/>
</dbReference>
<gene>
    <name evidence="1" type="ORF">I6G47_06295</name>
    <name evidence="2" type="ORF">SAMN05421547_109223</name>
</gene>
<dbReference type="GO" id="GO:0032298">
    <property type="term" value="P:positive regulation of DNA-templated DNA replication initiation"/>
    <property type="evidence" value="ECO:0007669"/>
    <property type="project" value="TreeGrafter"/>
</dbReference>
<sequence>MTEVAFHFNAPDKLAYVCRLARKALRHRTQLVVLGSSASLKALSPRLWSVSPTDFLAHAVEGDGAGIVAFSPIVLLERLDSAPHHDMLVNLGGDVPEGFERFARVVEVVSATDEEDRHLARQRWKHYVAQGISIKRHDLVLKE</sequence>
<dbReference type="InterPro" id="IPR007459">
    <property type="entry name" value="DNA_pol3_chi"/>
</dbReference>
<dbReference type="EMBL" id="FNPE01000009">
    <property type="protein sequence ID" value="SDY94027.1"/>
    <property type="molecule type" value="Genomic_DNA"/>
</dbReference>
<dbReference type="EMBL" id="CP065748">
    <property type="protein sequence ID" value="QPS82687.1"/>
    <property type="molecule type" value="Genomic_DNA"/>
</dbReference>
<accession>A0A1H3NYS2</accession>
<dbReference type="Proteomes" id="UP000183417">
    <property type="component" value="Unassembled WGS sequence"/>
</dbReference>
<evidence type="ECO:0000313" key="1">
    <source>
        <dbReference type="EMBL" id="QPS82687.1"/>
    </source>
</evidence>
<reference evidence="1 4" key="2">
    <citation type="submission" date="2020-12" db="EMBL/GenBank/DDBJ databases">
        <title>FDA dAtabase for Regulatory Grade micrObial Sequences (FDA-ARGOS): Supporting development and validation of Infectious Disease Dx tests.</title>
        <authorList>
            <person name="Sproer C."/>
            <person name="Gronow S."/>
            <person name="Severitt S."/>
            <person name="Schroder I."/>
            <person name="Tallon L."/>
            <person name="Sadzewicz L."/>
            <person name="Zhao X."/>
            <person name="Boylan J."/>
            <person name="Ott S."/>
            <person name="Bowen H."/>
            <person name="Vavikolanu K."/>
            <person name="Mehta A."/>
            <person name="Aluvathingal J."/>
            <person name="Nadendla S."/>
            <person name="Lowell S."/>
            <person name="Myers T."/>
            <person name="Yan Y."/>
            <person name="Sichtig H."/>
        </authorList>
    </citation>
    <scope>NUCLEOTIDE SEQUENCE [LARGE SCALE GENOMIC DNA]</scope>
    <source>
        <strain evidence="1 4">FDAARGOS_890</strain>
    </source>
</reference>
<dbReference type="PANTHER" id="PTHR38767">
    <property type="entry name" value="DNA POLYMERASE III SUBUNIT CHI"/>
    <property type="match status" value="1"/>
</dbReference>
<protein>
    <submittedName>
        <fullName evidence="1">DNA polymerase III subunit chi</fullName>
    </submittedName>
    <submittedName>
        <fullName evidence="2">DNA polymerase III, chi subunit</fullName>
    </submittedName>
</protein>
<keyword evidence="4" id="KW-1185">Reference proteome</keyword>
<dbReference type="InterPro" id="IPR036768">
    <property type="entry name" value="PolIII_chi_sf"/>
</dbReference>
<dbReference type="Proteomes" id="UP000595064">
    <property type="component" value="Chromosome"/>
</dbReference>
<dbReference type="AlphaFoldDB" id="A0A1H3NYS2"/>